<dbReference type="EMBL" id="JABFTP020000062">
    <property type="protein sequence ID" value="KAL3272863.1"/>
    <property type="molecule type" value="Genomic_DNA"/>
</dbReference>
<feature type="repeat" description="WD" evidence="5">
    <location>
        <begin position="139"/>
        <end position="180"/>
    </location>
</feature>
<gene>
    <name evidence="7" type="ORF">HHI36_014324</name>
</gene>
<dbReference type="InterPro" id="IPR036322">
    <property type="entry name" value="WD40_repeat_dom_sf"/>
</dbReference>
<dbReference type="InterPro" id="IPR020472">
    <property type="entry name" value="WD40_PAC1"/>
</dbReference>
<accession>A0ABD2N2D5</accession>
<feature type="repeat" description="WD" evidence="5">
    <location>
        <begin position="368"/>
        <end position="400"/>
    </location>
</feature>
<reference evidence="7 8" key="1">
    <citation type="journal article" date="2021" name="BMC Biol.">
        <title>Horizontally acquired antibacterial genes associated with adaptive radiation of ladybird beetles.</title>
        <authorList>
            <person name="Li H.S."/>
            <person name="Tang X.F."/>
            <person name="Huang Y.H."/>
            <person name="Xu Z.Y."/>
            <person name="Chen M.L."/>
            <person name="Du X.Y."/>
            <person name="Qiu B.Y."/>
            <person name="Chen P.T."/>
            <person name="Zhang W."/>
            <person name="Slipinski A."/>
            <person name="Escalona H.E."/>
            <person name="Waterhouse R.M."/>
            <person name="Zwick A."/>
            <person name="Pang H."/>
        </authorList>
    </citation>
    <scope>NUCLEOTIDE SEQUENCE [LARGE SCALE GENOMIC DNA]</scope>
    <source>
        <strain evidence="7">SYSU2018</strain>
    </source>
</reference>
<dbReference type="PANTHER" id="PTHR19854:SF15">
    <property type="entry name" value="TRANSDUCIN BETA-LIKE PROTEIN 3"/>
    <property type="match status" value="1"/>
</dbReference>
<evidence type="ECO:0000259" key="6">
    <source>
        <dbReference type="Pfam" id="PF08625"/>
    </source>
</evidence>
<dbReference type="PROSITE" id="PS50294">
    <property type="entry name" value="WD_REPEATS_REGION"/>
    <property type="match status" value="3"/>
</dbReference>
<dbReference type="InterPro" id="IPR013934">
    <property type="entry name" value="Utp13_C"/>
</dbReference>
<organism evidence="7 8">
    <name type="scientific">Cryptolaemus montrouzieri</name>
    <dbReference type="NCBI Taxonomy" id="559131"/>
    <lineage>
        <taxon>Eukaryota</taxon>
        <taxon>Metazoa</taxon>
        <taxon>Ecdysozoa</taxon>
        <taxon>Arthropoda</taxon>
        <taxon>Hexapoda</taxon>
        <taxon>Insecta</taxon>
        <taxon>Pterygota</taxon>
        <taxon>Neoptera</taxon>
        <taxon>Endopterygota</taxon>
        <taxon>Coleoptera</taxon>
        <taxon>Polyphaga</taxon>
        <taxon>Cucujiformia</taxon>
        <taxon>Coccinelloidea</taxon>
        <taxon>Coccinellidae</taxon>
        <taxon>Scymninae</taxon>
        <taxon>Scymnini</taxon>
        <taxon>Cryptolaemus</taxon>
    </lineage>
</organism>
<protein>
    <recommendedName>
        <fullName evidence="6">U3 small nucleolar RNA-associated protein 13 C-terminal domain-containing protein</fullName>
    </recommendedName>
</protein>
<feature type="repeat" description="WD" evidence="5">
    <location>
        <begin position="181"/>
        <end position="222"/>
    </location>
</feature>
<dbReference type="CDD" id="cd00200">
    <property type="entry name" value="WD40"/>
    <property type="match status" value="1"/>
</dbReference>
<evidence type="ECO:0000256" key="2">
    <source>
        <dbReference type="ARBA" id="ARBA00022574"/>
    </source>
</evidence>
<comment type="caution">
    <text evidence="7">The sequence shown here is derived from an EMBL/GenBank/DDBJ whole genome shotgun (WGS) entry which is preliminary data.</text>
</comment>
<evidence type="ECO:0000256" key="4">
    <source>
        <dbReference type="ARBA" id="ARBA00023242"/>
    </source>
</evidence>
<dbReference type="Pfam" id="PF00400">
    <property type="entry name" value="WD40"/>
    <property type="match status" value="7"/>
</dbReference>
<feature type="repeat" description="WD" evidence="5">
    <location>
        <begin position="587"/>
        <end position="619"/>
    </location>
</feature>
<sequence length="779" mass="87202">MATTRQLKEAFELESKHAAFYTGGNIEWYDDTFYCQSLSSINLFSTIDGSVRNTVGEDSSEDADFVQTFTTDGSRIVSSHKSGLLKLWNELGELEKMWKYIHKGPIAKLQLKENQLVSGGADGGVRIWDLDHQACILSLKGCQGVVNVVEYHPTEGEVLATGDDGKILHWELEKGNMKQIYESHYSKVTSIVFSHDNLCFISCGRDKAMILWSFMDSTPLKTIPFYEAVECIVSLPEKFRVPGFKSDPECYYVASAGEKGIVRVWDIKNVKEVYVQDNSLVSPAQEGAIAVSNLLFDPQSKTLAVVTVEQNIILHHLKSFACMKQFIGFSDEILDITFMGKDDSHLAVATNSCDIKLYENATMNCQILKGHSDIVLSLSVSKTNPNLLLSSSKDNSIRLWLYSHCITCVGVGKRHNGSVGSCFFSQLSTKWAVSVSQDFCLKKWELPSKFEGKVSLNCTNTEIAHQKDINSVAVSPNDKIIGTASQDKTAKLWNENLGLIGVLRGHKRGVWSIRFSPIDQVAVTSSADCSIRLWNVNDLSCLKTLEGHESSVLKAEFISKGYQILSSGADGLMKIFNIKSSECQLTLDEHDGKIWAMAIRNDESVIVTGGSDSNLIKWKDVTEEKRLEKLNEEEEHVLEEQKLNNYLQSGKLLKALKLALRLKKPFQVLKIIQEVIKKEDVGLADTIKSLRDDQKDSLLNCAVNWNTNSKNCQAAQLIINILLNEIQAGEFKPSHLPASIEAMIPYTERHFNRLTQLMQDLNFMSYTINCMKPHMKIKS</sequence>
<dbReference type="InterPro" id="IPR015943">
    <property type="entry name" value="WD40/YVTN_repeat-like_dom_sf"/>
</dbReference>
<feature type="repeat" description="WD" evidence="5">
    <location>
        <begin position="503"/>
        <end position="544"/>
    </location>
</feature>
<comment type="subcellular location">
    <subcellularLocation>
        <location evidence="1">Nucleus</location>
        <location evidence="1">Nucleolus</location>
    </subcellularLocation>
</comment>
<proteinExistence type="predicted"/>
<feature type="domain" description="U3 small nucleolar RNA-associated protein 13 C-terminal" evidence="6">
    <location>
        <begin position="640"/>
        <end position="771"/>
    </location>
</feature>
<dbReference type="InterPro" id="IPR019775">
    <property type="entry name" value="WD40_repeat_CS"/>
</dbReference>
<evidence type="ECO:0000256" key="5">
    <source>
        <dbReference type="PROSITE-ProRule" id="PRU00221"/>
    </source>
</evidence>
<dbReference type="Gene3D" id="2.130.10.10">
    <property type="entry name" value="YVTN repeat-like/Quinoprotein amine dehydrogenase"/>
    <property type="match status" value="3"/>
</dbReference>
<keyword evidence="4" id="KW-0539">Nucleus</keyword>
<evidence type="ECO:0000313" key="7">
    <source>
        <dbReference type="EMBL" id="KAL3272863.1"/>
    </source>
</evidence>
<feature type="repeat" description="WD" evidence="5">
    <location>
        <begin position="545"/>
        <end position="586"/>
    </location>
</feature>
<evidence type="ECO:0000313" key="8">
    <source>
        <dbReference type="Proteomes" id="UP001516400"/>
    </source>
</evidence>
<dbReference type="PROSITE" id="PS50082">
    <property type="entry name" value="WD_REPEATS_2"/>
    <property type="match status" value="8"/>
</dbReference>
<dbReference type="Pfam" id="PF08625">
    <property type="entry name" value="Utp13"/>
    <property type="match status" value="1"/>
</dbReference>
<dbReference type="PRINTS" id="PR00320">
    <property type="entry name" value="GPROTEINBRPT"/>
</dbReference>
<dbReference type="PANTHER" id="PTHR19854">
    <property type="entry name" value="TRANSDUCIN BETA-LIKE 3"/>
    <property type="match status" value="1"/>
</dbReference>
<dbReference type="AlphaFoldDB" id="A0ABD2N2D5"/>
<dbReference type="SMART" id="SM00320">
    <property type="entry name" value="WD40"/>
    <property type="match status" value="12"/>
</dbReference>
<keyword evidence="3" id="KW-0677">Repeat</keyword>
<keyword evidence="2 5" id="KW-0853">WD repeat</keyword>
<keyword evidence="8" id="KW-1185">Reference proteome</keyword>
<dbReference type="SUPFAM" id="SSF50978">
    <property type="entry name" value="WD40 repeat-like"/>
    <property type="match status" value="2"/>
</dbReference>
<dbReference type="Proteomes" id="UP001516400">
    <property type="component" value="Unassembled WGS sequence"/>
</dbReference>
<dbReference type="InterPro" id="IPR001680">
    <property type="entry name" value="WD40_rpt"/>
</dbReference>
<feature type="repeat" description="WD" evidence="5">
    <location>
        <begin position="462"/>
        <end position="494"/>
    </location>
</feature>
<evidence type="ECO:0000256" key="1">
    <source>
        <dbReference type="ARBA" id="ARBA00004604"/>
    </source>
</evidence>
<evidence type="ECO:0000256" key="3">
    <source>
        <dbReference type="ARBA" id="ARBA00022737"/>
    </source>
</evidence>
<name>A0ABD2N2D5_9CUCU</name>
<dbReference type="GO" id="GO:0005730">
    <property type="term" value="C:nucleolus"/>
    <property type="evidence" value="ECO:0007669"/>
    <property type="project" value="UniProtKB-SubCell"/>
</dbReference>
<dbReference type="PROSITE" id="PS00678">
    <property type="entry name" value="WD_REPEATS_1"/>
    <property type="match status" value="2"/>
</dbReference>
<feature type="repeat" description="WD" evidence="5">
    <location>
        <begin position="102"/>
        <end position="138"/>
    </location>
</feature>